<organism evidence="9 10">
    <name type="scientific">Spirosoma arboris</name>
    <dbReference type="NCBI Taxonomy" id="2682092"/>
    <lineage>
        <taxon>Bacteria</taxon>
        <taxon>Pseudomonadati</taxon>
        <taxon>Bacteroidota</taxon>
        <taxon>Cytophagia</taxon>
        <taxon>Cytophagales</taxon>
        <taxon>Cytophagaceae</taxon>
        <taxon>Spirosoma</taxon>
    </lineage>
</organism>
<evidence type="ECO:0000256" key="4">
    <source>
        <dbReference type="ARBA" id="ARBA00022679"/>
    </source>
</evidence>
<comment type="catalytic activity">
    <reaction evidence="1">
        <text>ATP + protein L-histidine = ADP + protein N-phospho-L-histidine.</text>
        <dbReference type="EC" id="2.7.13.3"/>
    </reaction>
</comment>
<dbReference type="InterPro" id="IPR003661">
    <property type="entry name" value="HisK_dim/P_dom"/>
</dbReference>
<proteinExistence type="predicted"/>
<keyword evidence="4" id="KW-0808">Transferase</keyword>
<dbReference type="SUPFAM" id="SSF47384">
    <property type="entry name" value="Homodimeric domain of signal transducing histidine kinase"/>
    <property type="match status" value="1"/>
</dbReference>
<dbReference type="Proteomes" id="UP000436006">
    <property type="component" value="Unassembled WGS sequence"/>
</dbReference>
<dbReference type="GO" id="GO:0005886">
    <property type="term" value="C:plasma membrane"/>
    <property type="evidence" value="ECO:0007669"/>
    <property type="project" value="TreeGrafter"/>
</dbReference>
<feature type="domain" description="Histidine kinase" evidence="8">
    <location>
        <begin position="205"/>
        <end position="422"/>
    </location>
</feature>
<dbReference type="CDD" id="cd00082">
    <property type="entry name" value="HisKA"/>
    <property type="match status" value="1"/>
</dbReference>
<protein>
    <recommendedName>
        <fullName evidence="2">histidine kinase</fullName>
        <ecNumber evidence="2">2.7.13.3</ecNumber>
    </recommendedName>
</protein>
<dbReference type="InterPro" id="IPR005467">
    <property type="entry name" value="His_kinase_dom"/>
</dbReference>
<dbReference type="RefSeq" id="WP_157588381.1">
    <property type="nucleotide sequence ID" value="NZ_WPIN01000012.1"/>
</dbReference>
<dbReference type="Gene3D" id="3.30.565.10">
    <property type="entry name" value="Histidine kinase-like ATPase, C-terminal domain"/>
    <property type="match status" value="1"/>
</dbReference>
<dbReference type="InterPro" id="IPR004358">
    <property type="entry name" value="Sig_transdc_His_kin-like_C"/>
</dbReference>
<keyword evidence="7" id="KW-0812">Transmembrane</keyword>
<sequence length="422" mass="47902">MKRTSLRGLMVLATGLVIGILLTQVLFLKKAADFEERLTDQTIKTALIRVRRLVMNTALPQNAGDSTGIRQLSPPYFVVNIDRQVDEAFLKQQLEQELYRVQITDDFQFAIFDKVNQKLVFGEYVARDKPARKALPVKGLPTYASNDYYFCVYFPFKNHIILRELNVWILFSLLVGLAVIVFGYAIFIILRQRQLAEIQTDFINSMTHEFQTPIATISISAEALKTKGMVVSPERIDHYASIIHQESKRLANQVETILQVARTDQQHLHLIRQSVHLQDCLLAIMQKVQLNTKTDPAALTLRVPTEPIYLSVDPIHFSNAIYNVLDNAIKYSTEIIDVVMTVQPDESWVIIAITDKGVGISKKNAKRIFKKFYRIPTQGPDARTGFGIGLHYVQQIVKAHNGSIFVESKLGEGTTFSIRIPK</sequence>
<comment type="caution">
    <text evidence="9">The sequence shown here is derived from an EMBL/GenBank/DDBJ whole genome shotgun (WGS) entry which is preliminary data.</text>
</comment>
<reference evidence="9 10" key="1">
    <citation type="submission" date="2019-12" db="EMBL/GenBank/DDBJ databases">
        <title>Spirosoma sp. HMF4905 genome sequencing and assembly.</title>
        <authorList>
            <person name="Kang H."/>
            <person name="Cha I."/>
            <person name="Kim H."/>
            <person name="Joh K."/>
        </authorList>
    </citation>
    <scope>NUCLEOTIDE SEQUENCE [LARGE SCALE GENOMIC DNA]</scope>
    <source>
        <strain evidence="9 10">HMF4905</strain>
    </source>
</reference>
<keyword evidence="10" id="KW-1185">Reference proteome</keyword>
<dbReference type="GO" id="GO:0004721">
    <property type="term" value="F:phosphoprotein phosphatase activity"/>
    <property type="evidence" value="ECO:0007669"/>
    <property type="project" value="TreeGrafter"/>
</dbReference>
<evidence type="ECO:0000256" key="5">
    <source>
        <dbReference type="ARBA" id="ARBA00022777"/>
    </source>
</evidence>
<evidence type="ECO:0000256" key="6">
    <source>
        <dbReference type="ARBA" id="ARBA00023012"/>
    </source>
</evidence>
<gene>
    <name evidence="9" type="ORF">GO755_26740</name>
</gene>
<dbReference type="InterPro" id="IPR036097">
    <property type="entry name" value="HisK_dim/P_sf"/>
</dbReference>
<evidence type="ECO:0000256" key="3">
    <source>
        <dbReference type="ARBA" id="ARBA00022553"/>
    </source>
</evidence>
<keyword evidence="7" id="KW-0472">Membrane</keyword>
<dbReference type="PANTHER" id="PTHR45453">
    <property type="entry name" value="PHOSPHATE REGULON SENSOR PROTEIN PHOR"/>
    <property type="match status" value="1"/>
</dbReference>
<dbReference type="SUPFAM" id="SSF55874">
    <property type="entry name" value="ATPase domain of HSP90 chaperone/DNA topoisomerase II/histidine kinase"/>
    <property type="match status" value="1"/>
</dbReference>
<evidence type="ECO:0000313" key="10">
    <source>
        <dbReference type="Proteomes" id="UP000436006"/>
    </source>
</evidence>
<dbReference type="Pfam" id="PF00512">
    <property type="entry name" value="HisKA"/>
    <property type="match status" value="1"/>
</dbReference>
<evidence type="ECO:0000256" key="2">
    <source>
        <dbReference type="ARBA" id="ARBA00012438"/>
    </source>
</evidence>
<dbReference type="EC" id="2.7.13.3" evidence="2"/>
<keyword evidence="7" id="KW-1133">Transmembrane helix</keyword>
<dbReference type="InterPro" id="IPR036890">
    <property type="entry name" value="HATPase_C_sf"/>
</dbReference>
<feature type="transmembrane region" description="Helical" evidence="7">
    <location>
        <begin position="167"/>
        <end position="190"/>
    </location>
</feature>
<dbReference type="SMART" id="SM00388">
    <property type="entry name" value="HisKA"/>
    <property type="match status" value="1"/>
</dbReference>
<evidence type="ECO:0000256" key="1">
    <source>
        <dbReference type="ARBA" id="ARBA00000085"/>
    </source>
</evidence>
<keyword evidence="5" id="KW-0418">Kinase</keyword>
<accession>A0A7K1SIR8</accession>
<dbReference type="SMART" id="SM00387">
    <property type="entry name" value="HATPase_c"/>
    <property type="match status" value="1"/>
</dbReference>
<name>A0A7K1SIR8_9BACT</name>
<evidence type="ECO:0000259" key="8">
    <source>
        <dbReference type="PROSITE" id="PS50109"/>
    </source>
</evidence>
<dbReference type="FunFam" id="3.30.565.10:FF:000006">
    <property type="entry name" value="Sensor histidine kinase WalK"/>
    <property type="match status" value="1"/>
</dbReference>
<dbReference type="Gene3D" id="1.10.287.130">
    <property type="match status" value="1"/>
</dbReference>
<dbReference type="PANTHER" id="PTHR45453:SF1">
    <property type="entry name" value="PHOSPHATE REGULON SENSOR PROTEIN PHOR"/>
    <property type="match status" value="1"/>
</dbReference>
<dbReference type="Pfam" id="PF02518">
    <property type="entry name" value="HATPase_c"/>
    <property type="match status" value="1"/>
</dbReference>
<dbReference type="PRINTS" id="PR00344">
    <property type="entry name" value="BCTRLSENSOR"/>
</dbReference>
<dbReference type="GO" id="GO:0016036">
    <property type="term" value="P:cellular response to phosphate starvation"/>
    <property type="evidence" value="ECO:0007669"/>
    <property type="project" value="TreeGrafter"/>
</dbReference>
<evidence type="ECO:0000313" key="9">
    <source>
        <dbReference type="EMBL" id="MVM33665.1"/>
    </source>
</evidence>
<dbReference type="InterPro" id="IPR050351">
    <property type="entry name" value="BphY/WalK/GraS-like"/>
</dbReference>
<dbReference type="InterPro" id="IPR003594">
    <property type="entry name" value="HATPase_dom"/>
</dbReference>
<keyword evidence="6" id="KW-0902">Two-component regulatory system</keyword>
<dbReference type="PROSITE" id="PS50109">
    <property type="entry name" value="HIS_KIN"/>
    <property type="match status" value="1"/>
</dbReference>
<keyword evidence="3" id="KW-0597">Phosphoprotein</keyword>
<dbReference type="EMBL" id="WPIN01000012">
    <property type="protein sequence ID" value="MVM33665.1"/>
    <property type="molecule type" value="Genomic_DNA"/>
</dbReference>
<feature type="transmembrane region" description="Helical" evidence="7">
    <location>
        <begin position="6"/>
        <end position="28"/>
    </location>
</feature>
<dbReference type="GO" id="GO:0000155">
    <property type="term" value="F:phosphorelay sensor kinase activity"/>
    <property type="evidence" value="ECO:0007669"/>
    <property type="project" value="InterPro"/>
</dbReference>
<evidence type="ECO:0000256" key="7">
    <source>
        <dbReference type="SAM" id="Phobius"/>
    </source>
</evidence>
<dbReference type="AlphaFoldDB" id="A0A7K1SIR8"/>